<evidence type="ECO:0000313" key="3">
    <source>
        <dbReference type="Proteomes" id="UP000287033"/>
    </source>
</evidence>
<reference evidence="2 3" key="1">
    <citation type="journal article" date="2018" name="Nat. Ecol. Evol.">
        <title>Shark genomes provide insights into elasmobranch evolution and the origin of vertebrates.</title>
        <authorList>
            <person name="Hara Y"/>
            <person name="Yamaguchi K"/>
            <person name="Onimaru K"/>
            <person name="Kadota M"/>
            <person name="Koyanagi M"/>
            <person name="Keeley SD"/>
            <person name="Tatsumi K"/>
            <person name="Tanaka K"/>
            <person name="Motone F"/>
            <person name="Kageyama Y"/>
            <person name="Nozu R"/>
            <person name="Adachi N"/>
            <person name="Nishimura O"/>
            <person name="Nakagawa R"/>
            <person name="Tanegashima C"/>
            <person name="Kiyatake I"/>
            <person name="Matsumoto R"/>
            <person name="Murakumo K"/>
            <person name="Nishida K"/>
            <person name="Terakita A"/>
            <person name="Kuratani S"/>
            <person name="Sato K"/>
            <person name="Hyodo S Kuraku.S."/>
        </authorList>
    </citation>
    <scope>NUCLEOTIDE SEQUENCE [LARGE SCALE GENOMIC DNA]</scope>
</reference>
<keyword evidence="3" id="KW-1185">Reference proteome</keyword>
<name>A0A401TFT6_CHIPU</name>
<gene>
    <name evidence="2" type="ORF">chiPu_0025113</name>
</gene>
<feature type="non-terminal residue" evidence="2">
    <location>
        <position position="43"/>
    </location>
</feature>
<dbReference type="Proteomes" id="UP000287033">
    <property type="component" value="Unassembled WGS sequence"/>
</dbReference>
<proteinExistence type="predicted"/>
<feature type="region of interest" description="Disordered" evidence="1">
    <location>
        <begin position="1"/>
        <end position="22"/>
    </location>
</feature>
<accession>A0A401TFT6</accession>
<evidence type="ECO:0000256" key="1">
    <source>
        <dbReference type="SAM" id="MobiDB-lite"/>
    </source>
</evidence>
<evidence type="ECO:0000313" key="2">
    <source>
        <dbReference type="EMBL" id="GCC41514.1"/>
    </source>
</evidence>
<comment type="caution">
    <text evidence="2">The sequence shown here is derived from an EMBL/GenBank/DDBJ whole genome shotgun (WGS) entry which is preliminary data.</text>
</comment>
<dbReference type="AlphaFoldDB" id="A0A401TFT6"/>
<organism evidence="2 3">
    <name type="scientific">Chiloscyllium punctatum</name>
    <name type="common">Brownbanded bambooshark</name>
    <name type="synonym">Hemiscyllium punctatum</name>
    <dbReference type="NCBI Taxonomy" id="137246"/>
    <lineage>
        <taxon>Eukaryota</taxon>
        <taxon>Metazoa</taxon>
        <taxon>Chordata</taxon>
        <taxon>Craniata</taxon>
        <taxon>Vertebrata</taxon>
        <taxon>Chondrichthyes</taxon>
        <taxon>Elasmobranchii</taxon>
        <taxon>Galeomorphii</taxon>
        <taxon>Galeoidea</taxon>
        <taxon>Orectolobiformes</taxon>
        <taxon>Hemiscylliidae</taxon>
        <taxon>Chiloscyllium</taxon>
    </lineage>
</organism>
<sequence>MFSRSGFPRGRGSEGAWEADRISPRPIRPQIRRRWDRGAFLRA</sequence>
<dbReference type="EMBL" id="BEZZ01052415">
    <property type="protein sequence ID" value="GCC41514.1"/>
    <property type="molecule type" value="Genomic_DNA"/>
</dbReference>
<protein>
    <submittedName>
        <fullName evidence="2">Uncharacterized protein</fullName>
    </submittedName>
</protein>